<dbReference type="Gene3D" id="3.40.50.300">
    <property type="entry name" value="P-loop containing nucleotide triphosphate hydrolases"/>
    <property type="match status" value="3"/>
</dbReference>
<dbReference type="InterPro" id="IPR045055">
    <property type="entry name" value="DNA2/NAM7-like"/>
</dbReference>
<dbReference type="CDD" id="cd18808">
    <property type="entry name" value="SF1_C_Upf1"/>
    <property type="match status" value="1"/>
</dbReference>
<proteinExistence type="predicted"/>
<evidence type="ECO:0000313" key="2">
    <source>
        <dbReference type="EMBL" id="WIM99656.1"/>
    </source>
</evidence>
<feature type="domain" description="AAA+ ATPase" evidence="1">
    <location>
        <begin position="355"/>
        <end position="800"/>
    </location>
</feature>
<protein>
    <submittedName>
        <fullName evidence="2">AAA domain-containing protein</fullName>
    </submittedName>
</protein>
<dbReference type="RefSeq" id="WP_284921093.1">
    <property type="nucleotide sequence ID" value="NZ_CP126980.1"/>
</dbReference>
<dbReference type="InterPro" id="IPR003593">
    <property type="entry name" value="AAA+_ATPase"/>
</dbReference>
<dbReference type="PANTHER" id="PTHR10887">
    <property type="entry name" value="DNA2/NAM7 HELICASE FAMILY"/>
    <property type="match status" value="1"/>
</dbReference>
<keyword evidence="3" id="KW-1185">Reference proteome</keyword>
<dbReference type="InterPro" id="IPR047187">
    <property type="entry name" value="SF1_C_Upf1"/>
</dbReference>
<dbReference type="Pfam" id="PF13087">
    <property type="entry name" value="AAA_12"/>
    <property type="match status" value="1"/>
</dbReference>
<dbReference type="SUPFAM" id="SSF52540">
    <property type="entry name" value="P-loop containing nucleoside triphosphate hydrolases"/>
    <property type="match status" value="1"/>
</dbReference>
<dbReference type="Pfam" id="PF13086">
    <property type="entry name" value="AAA_11"/>
    <property type="match status" value="1"/>
</dbReference>
<organism evidence="2 3">
    <name type="scientific">Actinoplanes oblitus</name>
    <dbReference type="NCBI Taxonomy" id="3040509"/>
    <lineage>
        <taxon>Bacteria</taxon>
        <taxon>Bacillati</taxon>
        <taxon>Actinomycetota</taxon>
        <taxon>Actinomycetes</taxon>
        <taxon>Micromonosporales</taxon>
        <taxon>Micromonosporaceae</taxon>
        <taxon>Actinoplanes</taxon>
    </lineage>
</organism>
<evidence type="ECO:0000259" key="1">
    <source>
        <dbReference type="SMART" id="SM00382"/>
    </source>
</evidence>
<dbReference type="InterPro" id="IPR041679">
    <property type="entry name" value="DNA2/NAM7-like_C"/>
</dbReference>
<sequence>MSRSAGTRFEPSEADLLRYCRTRYPEEFEPTPVEQTAVILGYSPSRPFLATTDLDDVAADLAAGLSIAKRTGRTSDYFVLTGTRYAVHADATVGGDGRPAADVTSIRPVGRMNRRDAIRPAAVTFAPRRLAASFDLDLLADRAAESVTVARRRAHLRDELLWRMRHPEAAPPAPMAGLREQTQRHFQPLRMLLELLRERSDLSGEVSAWGQVLGARPDELYVRLSGLPAGFAERRAARLHHDGRELATTVQSIEEIEGDLVLCLEPPRGAPAPPPRARVEITQRARFSMTRHGRALRQLLDEEVEGNWENLAMLLCRPKDLPAFVATEPARYFTEDGSRTLNVEQRAAVAGALSTPHAYLIQGPPGTGKSTVIEELVLQLTARNERVLVLAPMHVAVDEVLGRLGDQPGVFALRMAADSDNVRSGNQRFLPDNLATSCLAQAKTPERAEAAAWQAEAAELTASADRIEEYATAAEALAGLTAERAAAVVRYEELRRTLEAEWTAAALDQARYAERVQVLGEEVRRVSVEAAVLRQQLAAVPGWTRLVSRVRHRFLDSQDEVAELGTKGAALDRRYGELAAGLRDWTERHNTVATRRAALNERLTSAAAAHVADVARRDRDVAAARSRLTVAERRLSAADGDPGSRNLGQWWQAAAQARRRSESLHRMAELEKRWFEVSGAGGLGGLVDDERLRSELMQAVNVVFGTTVGAFGREIDGADFDTLILDEASRVVDSEFLIGAVRARRWILVGDQRQLPPFVDPSDEHHLHALTAAHLCAREGGTAATAIGRLADLWHEEPQLHAFRIKSVEATLDRLAGGEHWATYQRTFARHLAMGSFGAAPEQGVLAAVRDHLVRSLFERCLAAEPGNAITTALRMQHRSIDAIASLVRDPVYEGAYETAPDLDQQPVTTPAYGAPVVFLDTSQYPDRARDQPDGLGFRNPFEVRQVIGLLRELNRAAAAAPGGTSLTVSILTFYLHQVRDLRARIRPADYPDLTIKVIDVIDRIQGQQSDIVIISFCRTFLGKGRPRSNYAAWLQDVRRLNVAVTRARRGLYLVGHADTLAKVNGVPWAELFYRHMFEQFQTNPSLVRVSDT</sequence>
<dbReference type="PANTHER" id="PTHR10887:SF495">
    <property type="entry name" value="HELICASE SENATAXIN ISOFORM X1-RELATED"/>
    <property type="match status" value="1"/>
</dbReference>
<dbReference type="EMBL" id="CP126980">
    <property type="protein sequence ID" value="WIM99656.1"/>
    <property type="molecule type" value="Genomic_DNA"/>
</dbReference>
<gene>
    <name evidence="2" type="ORF">ACTOB_003316</name>
</gene>
<accession>A0ABY8WP51</accession>
<dbReference type="InterPro" id="IPR041677">
    <property type="entry name" value="DNA2/NAM7_AAA_11"/>
</dbReference>
<dbReference type="SMART" id="SM00382">
    <property type="entry name" value="AAA"/>
    <property type="match status" value="1"/>
</dbReference>
<reference evidence="2 3" key="1">
    <citation type="submission" date="2023-06" db="EMBL/GenBank/DDBJ databases">
        <authorList>
            <person name="Yushchuk O."/>
            <person name="Binda E."/>
            <person name="Ruckert-Reed C."/>
            <person name="Fedorenko V."/>
            <person name="Kalinowski J."/>
            <person name="Marinelli F."/>
        </authorList>
    </citation>
    <scope>NUCLEOTIDE SEQUENCE [LARGE SCALE GENOMIC DNA]</scope>
    <source>
        <strain evidence="2 3">NRRL 3884</strain>
    </source>
</reference>
<name>A0ABY8WP51_9ACTN</name>
<dbReference type="Proteomes" id="UP001240150">
    <property type="component" value="Chromosome"/>
</dbReference>
<evidence type="ECO:0000313" key="3">
    <source>
        <dbReference type="Proteomes" id="UP001240150"/>
    </source>
</evidence>
<dbReference type="InterPro" id="IPR027417">
    <property type="entry name" value="P-loop_NTPase"/>
</dbReference>